<reference evidence="3" key="2">
    <citation type="journal article" date="2023" name="Proc. Natl. Acad. Sci. U.S.A.">
        <title>A global phylogenomic analysis of the shiitake genus Lentinula.</title>
        <authorList>
            <person name="Sierra-Patev S."/>
            <person name="Min B."/>
            <person name="Naranjo-Ortiz M."/>
            <person name="Looney B."/>
            <person name="Konkel Z."/>
            <person name="Slot J.C."/>
            <person name="Sakamoto Y."/>
            <person name="Steenwyk J.L."/>
            <person name="Rokas A."/>
            <person name="Carro J."/>
            <person name="Camarero S."/>
            <person name="Ferreira P."/>
            <person name="Molpeceres G."/>
            <person name="Ruiz-Duenas F.J."/>
            <person name="Serrano A."/>
            <person name="Henrissat B."/>
            <person name="Drula E."/>
            <person name="Hughes K.W."/>
            <person name="Mata J.L."/>
            <person name="Ishikawa N.K."/>
            <person name="Vargas-Isla R."/>
            <person name="Ushijima S."/>
            <person name="Smith C.A."/>
            <person name="Donoghue J."/>
            <person name="Ahrendt S."/>
            <person name="Andreopoulos W."/>
            <person name="He G."/>
            <person name="LaButti K."/>
            <person name="Lipzen A."/>
            <person name="Ng V."/>
            <person name="Riley R."/>
            <person name="Sandor L."/>
            <person name="Barry K."/>
            <person name="Martinez A.T."/>
            <person name="Xiao Y."/>
            <person name="Gibbons J.G."/>
            <person name="Terashima K."/>
            <person name="Grigoriev I.V."/>
            <person name="Hibbett D."/>
        </authorList>
    </citation>
    <scope>NUCLEOTIDE SEQUENCE</scope>
    <source>
        <strain evidence="3">Sp2 HRB7682 ss15</strain>
    </source>
</reference>
<feature type="compositionally biased region" description="Polar residues" evidence="1">
    <location>
        <begin position="43"/>
        <end position="55"/>
    </location>
</feature>
<evidence type="ECO:0000313" key="4">
    <source>
        <dbReference type="Proteomes" id="UP001150238"/>
    </source>
</evidence>
<feature type="transmembrane region" description="Helical" evidence="2">
    <location>
        <begin position="120"/>
        <end position="142"/>
    </location>
</feature>
<sequence length="245" mass="27241">MTTTTTTNTTTTTMTMTTTTTTTTRSSPRNDQSVPISVLLSGSVKTLQPPRTQSRGRLPPSLLGTSSPFRHRHELSRRCRCRNRQRVGMDCVQGMLGVGCRRGRGQILFREGEGDGKCRIGFCFVCSFISVVVVSFLPVRYWDPDWGFVDGSGFVCVGSVILGEWMVRLCFTRTLGPSPLFPGTLLLSACFVFPNLSAIPYRTPFMYSVRSLPPPSASVSLRLHLRNRHHIHPLYVVLSPHPPTH</sequence>
<keyword evidence="2" id="KW-0472">Membrane</keyword>
<feature type="region of interest" description="Disordered" evidence="1">
    <location>
        <begin position="1"/>
        <end position="67"/>
    </location>
</feature>
<keyword evidence="2" id="KW-1133">Transmembrane helix</keyword>
<feature type="non-terminal residue" evidence="3">
    <location>
        <position position="245"/>
    </location>
</feature>
<reference evidence="3" key="1">
    <citation type="submission" date="2022-08" db="EMBL/GenBank/DDBJ databases">
        <authorList>
            <consortium name="DOE Joint Genome Institute"/>
            <person name="Min B."/>
            <person name="Riley R."/>
            <person name="Sierra-Patev S."/>
            <person name="Naranjo-Ortiz M."/>
            <person name="Looney B."/>
            <person name="Konkel Z."/>
            <person name="Slot J.C."/>
            <person name="Sakamoto Y."/>
            <person name="Steenwyk J.L."/>
            <person name="Rokas A."/>
            <person name="Carro J."/>
            <person name="Camarero S."/>
            <person name="Ferreira P."/>
            <person name="Molpeceres G."/>
            <person name="Ruiz-Duenas F.J."/>
            <person name="Serrano A."/>
            <person name="Henrissat B."/>
            <person name="Drula E."/>
            <person name="Hughes K.W."/>
            <person name="Mata J.L."/>
            <person name="Ishikawa N.K."/>
            <person name="Vargas-Isla R."/>
            <person name="Ushijima S."/>
            <person name="Smith C.A."/>
            <person name="Ahrendt S."/>
            <person name="Andreopoulos W."/>
            <person name="He G."/>
            <person name="Labutti K."/>
            <person name="Lipzen A."/>
            <person name="Ng V."/>
            <person name="Sandor L."/>
            <person name="Barry K."/>
            <person name="Martinez A.T."/>
            <person name="Xiao Y."/>
            <person name="Gibbons J.G."/>
            <person name="Terashima K."/>
            <person name="Hibbett D.S."/>
            <person name="Grigoriev I.V."/>
        </authorList>
    </citation>
    <scope>NUCLEOTIDE SEQUENCE</scope>
    <source>
        <strain evidence="3">Sp2 HRB7682 ss15</strain>
    </source>
</reference>
<protein>
    <submittedName>
        <fullName evidence="3">Uncharacterized protein</fullName>
    </submittedName>
</protein>
<evidence type="ECO:0000313" key="3">
    <source>
        <dbReference type="EMBL" id="KAJ4492081.1"/>
    </source>
</evidence>
<keyword evidence="2" id="KW-0812">Transmembrane</keyword>
<organism evidence="3 4">
    <name type="scientific">Lentinula lateritia</name>
    <dbReference type="NCBI Taxonomy" id="40482"/>
    <lineage>
        <taxon>Eukaryota</taxon>
        <taxon>Fungi</taxon>
        <taxon>Dikarya</taxon>
        <taxon>Basidiomycota</taxon>
        <taxon>Agaricomycotina</taxon>
        <taxon>Agaricomycetes</taxon>
        <taxon>Agaricomycetidae</taxon>
        <taxon>Agaricales</taxon>
        <taxon>Marasmiineae</taxon>
        <taxon>Omphalotaceae</taxon>
        <taxon>Lentinula</taxon>
    </lineage>
</organism>
<feature type="transmembrane region" description="Helical" evidence="2">
    <location>
        <begin position="179"/>
        <end position="201"/>
    </location>
</feature>
<feature type="compositionally biased region" description="Polar residues" evidence="1">
    <location>
        <begin position="25"/>
        <end position="35"/>
    </location>
</feature>
<dbReference type="Proteomes" id="UP001150238">
    <property type="component" value="Unassembled WGS sequence"/>
</dbReference>
<gene>
    <name evidence="3" type="ORF">C8J55DRAFT_502948</name>
</gene>
<feature type="compositionally biased region" description="Low complexity" evidence="1">
    <location>
        <begin position="1"/>
        <end position="24"/>
    </location>
</feature>
<name>A0A9W9DYF6_9AGAR</name>
<evidence type="ECO:0000256" key="1">
    <source>
        <dbReference type="SAM" id="MobiDB-lite"/>
    </source>
</evidence>
<accession>A0A9W9DYF6</accession>
<proteinExistence type="predicted"/>
<dbReference type="AlphaFoldDB" id="A0A9W9DYF6"/>
<evidence type="ECO:0000256" key="2">
    <source>
        <dbReference type="SAM" id="Phobius"/>
    </source>
</evidence>
<dbReference type="EMBL" id="JANVFS010000005">
    <property type="protein sequence ID" value="KAJ4492081.1"/>
    <property type="molecule type" value="Genomic_DNA"/>
</dbReference>
<comment type="caution">
    <text evidence="3">The sequence shown here is derived from an EMBL/GenBank/DDBJ whole genome shotgun (WGS) entry which is preliminary data.</text>
</comment>